<accession>A0AAX3BE73</accession>
<gene>
    <name evidence="1" type="ORF">KDW03_01665</name>
</gene>
<evidence type="ECO:0000313" key="2">
    <source>
        <dbReference type="Proteomes" id="UP001056539"/>
    </source>
</evidence>
<evidence type="ECO:0000313" key="1">
    <source>
        <dbReference type="EMBL" id="URA10535.1"/>
    </source>
</evidence>
<reference evidence="1" key="1">
    <citation type="submission" date="2021-04" db="EMBL/GenBank/DDBJ databases">
        <authorList>
            <person name="Postec A."/>
        </authorList>
    </citation>
    <scope>NUCLEOTIDE SEQUENCE</scope>
    <source>
        <strain evidence="1">F1F22</strain>
    </source>
</reference>
<dbReference type="AlphaFoldDB" id="A0AAX3BE73"/>
<name>A0AAX3BE73_9SPIR</name>
<dbReference type="RefSeq" id="WP_271435662.1">
    <property type="nucleotide sequence ID" value="NZ_CP073355.1"/>
</dbReference>
<dbReference type="KEGG" id="taqu:KDW03_01665"/>
<proteinExistence type="predicted"/>
<protein>
    <submittedName>
        <fullName evidence="1">Uncharacterized protein</fullName>
    </submittedName>
</protein>
<dbReference type="EMBL" id="CP073355">
    <property type="protein sequence ID" value="URA10535.1"/>
    <property type="molecule type" value="Genomic_DNA"/>
</dbReference>
<reference evidence="1" key="2">
    <citation type="submission" date="2022-06" db="EMBL/GenBank/DDBJ databases">
        <title>Thermospira aquatica gen. nov., sp. nov.</title>
        <authorList>
            <person name="Ben Ali Gam Z."/>
            <person name="Labat M."/>
        </authorList>
    </citation>
    <scope>NUCLEOTIDE SEQUENCE</scope>
    <source>
        <strain evidence="1">F1F22</strain>
    </source>
</reference>
<dbReference type="Proteomes" id="UP001056539">
    <property type="component" value="Chromosome"/>
</dbReference>
<keyword evidence="2" id="KW-1185">Reference proteome</keyword>
<organism evidence="1 2">
    <name type="scientific">Thermospira aquatica</name>
    <dbReference type="NCBI Taxonomy" id="2828656"/>
    <lineage>
        <taxon>Bacteria</taxon>
        <taxon>Pseudomonadati</taxon>
        <taxon>Spirochaetota</taxon>
        <taxon>Spirochaetia</taxon>
        <taxon>Brevinematales</taxon>
        <taxon>Thermospiraceae</taxon>
        <taxon>Thermospira</taxon>
    </lineage>
</organism>
<sequence length="48" mass="5601">MARFYTKRDIEKLSTQELIESFAEAVWIEKRQIDVLAKAIVKAFGEKV</sequence>